<evidence type="ECO:0000313" key="2">
    <source>
        <dbReference type="Proteomes" id="UP001151760"/>
    </source>
</evidence>
<keyword evidence="2" id="KW-1185">Reference proteome</keyword>
<gene>
    <name evidence="1" type="ORF">Tco_0877961</name>
</gene>
<reference evidence="1" key="1">
    <citation type="journal article" date="2022" name="Int. J. Mol. Sci.">
        <title>Draft Genome of Tanacetum Coccineum: Genomic Comparison of Closely Related Tanacetum-Family Plants.</title>
        <authorList>
            <person name="Yamashiro T."/>
            <person name="Shiraishi A."/>
            <person name="Nakayama K."/>
            <person name="Satake H."/>
        </authorList>
    </citation>
    <scope>NUCLEOTIDE SEQUENCE</scope>
</reference>
<name>A0ABQ5BWJ5_9ASTR</name>
<organism evidence="1 2">
    <name type="scientific">Tanacetum coccineum</name>
    <dbReference type="NCBI Taxonomy" id="301880"/>
    <lineage>
        <taxon>Eukaryota</taxon>
        <taxon>Viridiplantae</taxon>
        <taxon>Streptophyta</taxon>
        <taxon>Embryophyta</taxon>
        <taxon>Tracheophyta</taxon>
        <taxon>Spermatophyta</taxon>
        <taxon>Magnoliopsida</taxon>
        <taxon>eudicotyledons</taxon>
        <taxon>Gunneridae</taxon>
        <taxon>Pentapetalae</taxon>
        <taxon>asterids</taxon>
        <taxon>campanulids</taxon>
        <taxon>Asterales</taxon>
        <taxon>Asteraceae</taxon>
        <taxon>Asteroideae</taxon>
        <taxon>Anthemideae</taxon>
        <taxon>Anthemidinae</taxon>
        <taxon>Tanacetum</taxon>
    </lineage>
</organism>
<evidence type="ECO:0000313" key="1">
    <source>
        <dbReference type="EMBL" id="GJT19255.1"/>
    </source>
</evidence>
<accession>A0ABQ5BWJ5</accession>
<proteinExistence type="predicted"/>
<reference evidence="1" key="2">
    <citation type="submission" date="2022-01" db="EMBL/GenBank/DDBJ databases">
        <authorList>
            <person name="Yamashiro T."/>
            <person name="Shiraishi A."/>
            <person name="Satake H."/>
            <person name="Nakayama K."/>
        </authorList>
    </citation>
    <scope>NUCLEOTIDE SEQUENCE</scope>
</reference>
<protein>
    <submittedName>
        <fullName evidence="1">Uncharacterized protein</fullName>
    </submittedName>
</protein>
<sequence>MDPNTSLGQLCLNEDNVVNLDSLEESKGEWNTSEIHDTCNSGNVQEAKAYTFHRMDTKEVYEKYITPCFVEGLDAFDGITDLEYN</sequence>
<dbReference type="EMBL" id="BQNB010013702">
    <property type="protein sequence ID" value="GJT19255.1"/>
    <property type="molecule type" value="Genomic_DNA"/>
</dbReference>
<comment type="caution">
    <text evidence="1">The sequence shown here is derived from an EMBL/GenBank/DDBJ whole genome shotgun (WGS) entry which is preliminary data.</text>
</comment>
<dbReference type="Proteomes" id="UP001151760">
    <property type="component" value="Unassembled WGS sequence"/>
</dbReference>